<dbReference type="OrthoDB" id="2995517at2759"/>
<comment type="caution">
    <text evidence="3">The sequence shown here is derived from an EMBL/GenBank/DDBJ whole genome shotgun (WGS) entry which is preliminary data.</text>
</comment>
<keyword evidence="1" id="KW-0732">Signal</keyword>
<proteinExistence type="predicted"/>
<accession>A0A1Y1XF64</accession>
<sequence>MRFTTVAVIIPILNFINAAPIADANLPLPSFGCMQVALGIELTHSDQGCLPITQVLPLIKQIQQNPAASQQQISQVVNDICTAPTCSTDFLTKLQQDIQSSCQGSDAQNPLVQAFSSFIRNYSPARAMLCLKDTASNNYCSVEEAQAYLQQHPNVDTSNLQPPVPTQETCSTSCGKGWLDLYNQYSPQYPDLKQCPYISQLPTVCQAST</sequence>
<protein>
    <recommendedName>
        <fullName evidence="2">DUF7729 domain-containing protein</fullName>
    </recommendedName>
</protein>
<evidence type="ECO:0000259" key="2">
    <source>
        <dbReference type="Pfam" id="PF24855"/>
    </source>
</evidence>
<dbReference type="Proteomes" id="UP000193498">
    <property type="component" value="Unassembled WGS sequence"/>
</dbReference>
<keyword evidence="4" id="KW-1185">Reference proteome</keyword>
<dbReference type="InParanoid" id="A0A1Y1XF64"/>
<feature type="signal peptide" evidence="1">
    <location>
        <begin position="1"/>
        <end position="18"/>
    </location>
</feature>
<dbReference type="EMBL" id="MCFE01000622">
    <property type="protein sequence ID" value="ORX84056.1"/>
    <property type="molecule type" value="Genomic_DNA"/>
</dbReference>
<organism evidence="3 4">
    <name type="scientific">Basidiobolus meristosporus CBS 931.73</name>
    <dbReference type="NCBI Taxonomy" id="1314790"/>
    <lineage>
        <taxon>Eukaryota</taxon>
        <taxon>Fungi</taxon>
        <taxon>Fungi incertae sedis</taxon>
        <taxon>Zoopagomycota</taxon>
        <taxon>Entomophthoromycotina</taxon>
        <taxon>Basidiobolomycetes</taxon>
        <taxon>Basidiobolales</taxon>
        <taxon>Basidiobolaceae</taxon>
        <taxon>Basidiobolus</taxon>
    </lineage>
</organism>
<dbReference type="AlphaFoldDB" id="A0A1Y1XF64"/>
<evidence type="ECO:0000256" key="1">
    <source>
        <dbReference type="SAM" id="SignalP"/>
    </source>
</evidence>
<feature type="domain" description="DUF7729" evidence="2">
    <location>
        <begin position="47"/>
        <end position="187"/>
    </location>
</feature>
<reference evidence="3 4" key="1">
    <citation type="submission" date="2016-07" db="EMBL/GenBank/DDBJ databases">
        <title>Pervasive Adenine N6-methylation of Active Genes in Fungi.</title>
        <authorList>
            <consortium name="DOE Joint Genome Institute"/>
            <person name="Mondo S.J."/>
            <person name="Dannebaum R.O."/>
            <person name="Kuo R.C."/>
            <person name="Labutti K."/>
            <person name="Haridas S."/>
            <person name="Kuo A."/>
            <person name="Salamov A."/>
            <person name="Ahrendt S.R."/>
            <person name="Lipzen A."/>
            <person name="Sullivan W."/>
            <person name="Andreopoulos W.B."/>
            <person name="Clum A."/>
            <person name="Lindquist E."/>
            <person name="Daum C."/>
            <person name="Ramamoorthy G.K."/>
            <person name="Gryganskyi A."/>
            <person name="Culley D."/>
            <person name="Magnuson J.K."/>
            <person name="James T.Y."/>
            <person name="O'Malley M.A."/>
            <person name="Stajich J.E."/>
            <person name="Spatafora J.W."/>
            <person name="Visel A."/>
            <person name="Grigoriev I.V."/>
        </authorList>
    </citation>
    <scope>NUCLEOTIDE SEQUENCE [LARGE SCALE GENOMIC DNA]</scope>
    <source>
        <strain evidence="3 4">CBS 931.73</strain>
    </source>
</reference>
<gene>
    <name evidence="3" type="ORF">K493DRAFT_320163</name>
</gene>
<feature type="chain" id="PRO_5013186324" description="DUF7729 domain-containing protein" evidence="1">
    <location>
        <begin position="19"/>
        <end position="209"/>
    </location>
</feature>
<evidence type="ECO:0000313" key="3">
    <source>
        <dbReference type="EMBL" id="ORX84056.1"/>
    </source>
</evidence>
<dbReference type="Pfam" id="PF24855">
    <property type="entry name" value="DUF7729"/>
    <property type="match status" value="1"/>
</dbReference>
<dbReference type="InterPro" id="IPR056146">
    <property type="entry name" value="DUF7729"/>
</dbReference>
<name>A0A1Y1XF64_9FUNG</name>
<evidence type="ECO:0000313" key="4">
    <source>
        <dbReference type="Proteomes" id="UP000193498"/>
    </source>
</evidence>